<keyword evidence="1" id="KW-0175">Coiled coil</keyword>
<evidence type="ECO:0000313" key="2">
    <source>
        <dbReference type="EMBL" id="SVE28036.1"/>
    </source>
</evidence>
<reference evidence="2" key="1">
    <citation type="submission" date="2018-05" db="EMBL/GenBank/DDBJ databases">
        <authorList>
            <person name="Lanie J.A."/>
            <person name="Ng W.-L."/>
            <person name="Kazmierczak K.M."/>
            <person name="Andrzejewski T.M."/>
            <person name="Davidsen T.M."/>
            <person name="Wayne K.J."/>
            <person name="Tettelin H."/>
            <person name="Glass J.I."/>
            <person name="Rusch D."/>
            <person name="Podicherti R."/>
            <person name="Tsui H.-C.T."/>
            <person name="Winkler M.E."/>
        </authorList>
    </citation>
    <scope>NUCLEOTIDE SEQUENCE</scope>
</reference>
<sequence length="135" mass="14689">MKKIGIVVLLFALSGTIATSVIYYLKAKGADQREKSTRKDLDAAKSTLTMQESQIGKIEIQISESSKRASTAIDSQKKAEDDLGKAKKNLAGVTEKNTRSKSAVDDLLNEQASLKTQLSQLIVQLQQSQNSLSTM</sequence>
<feature type="coiled-coil region" evidence="1">
    <location>
        <begin position="76"/>
        <end position="124"/>
    </location>
</feature>
<proteinExistence type="predicted"/>
<gene>
    <name evidence="2" type="ORF">METZ01_LOCUS480890</name>
</gene>
<name>A0A383C6K3_9ZZZZ</name>
<organism evidence="2">
    <name type="scientific">marine metagenome</name>
    <dbReference type="NCBI Taxonomy" id="408172"/>
    <lineage>
        <taxon>unclassified sequences</taxon>
        <taxon>metagenomes</taxon>
        <taxon>ecological metagenomes</taxon>
    </lineage>
</organism>
<protein>
    <submittedName>
        <fullName evidence="2">Uncharacterized protein</fullName>
    </submittedName>
</protein>
<accession>A0A383C6K3</accession>
<feature type="non-terminal residue" evidence="2">
    <location>
        <position position="135"/>
    </location>
</feature>
<evidence type="ECO:0000256" key="1">
    <source>
        <dbReference type="SAM" id="Coils"/>
    </source>
</evidence>
<dbReference type="EMBL" id="UINC01206415">
    <property type="protein sequence ID" value="SVE28036.1"/>
    <property type="molecule type" value="Genomic_DNA"/>
</dbReference>
<dbReference type="SUPFAM" id="SSF57997">
    <property type="entry name" value="Tropomyosin"/>
    <property type="match status" value="1"/>
</dbReference>
<dbReference type="AlphaFoldDB" id="A0A383C6K3"/>